<gene>
    <name evidence="2" type="ORF">SKAU_G00175290</name>
</gene>
<dbReference type="Proteomes" id="UP001152622">
    <property type="component" value="Chromosome 5"/>
</dbReference>
<reference evidence="2" key="1">
    <citation type="journal article" date="2023" name="Science">
        <title>Genome structures resolve the early diversification of teleost fishes.</title>
        <authorList>
            <person name="Parey E."/>
            <person name="Louis A."/>
            <person name="Montfort J."/>
            <person name="Bouchez O."/>
            <person name="Roques C."/>
            <person name="Iampietro C."/>
            <person name="Lluch J."/>
            <person name="Castinel A."/>
            <person name="Donnadieu C."/>
            <person name="Desvignes T."/>
            <person name="Floi Bucao C."/>
            <person name="Jouanno E."/>
            <person name="Wen M."/>
            <person name="Mejri S."/>
            <person name="Dirks R."/>
            <person name="Jansen H."/>
            <person name="Henkel C."/>
            <person name="Chen W.J."/>
            <person name="Zahm M."/>
            <person name="Cabau C."/>
            <person name="Klopp C."/>
            <person name="Thompson A.W."/>
            <person name="Robinson-Rechavi M."/>
            <person name="Braasch I."/>
            <person name="Lecointre G."/>
            <person name="Bobe J."/>
            <person name="Postlethwait J.H."/>
            <person name="Berthelot C."/>
            <person name="Roest Crollius H."/>
            <person name="Guiguen Y."/>
        </authorList>
    </citation>
    <scope>NUCLEOTIDE SEQUENCE</scope>
    <source>
        <strain evidence="2">WJC10195</strain>
    </source>
</reference>
<protein>
    <submittedName>
        <fullName evidence="2">Uncharacterized protein</fullName>
    </submittedName>
</protein>
<feature type="compositionally biased region" description="Basic and acidic residues" evidence="1">
    <location>
        <begin position="89"/>
        <end position="99"/>
    </location>
</feature>
<evidence type="ECO:0000256" key="1">
    <source>
        <dbReference type="SAM" id="MobiDB-lite"/>
    </source>
</evidence>
<evidence type="ECO:0000313" key="3">
    <source>
        <dbReference type="Proteomes" id="UP001152622"/>
    </source>
</evidence>
<keyword evidence="3" id="KW-1185">Reference proteome</keyword>
<dbReference type="AlphaFoldDB" id="A0A9Q1IYZ9"/>
<organism evidence="2 3">
    <name type="scientific">Synaphobranchus kaupii</name>
    <name type="common">Kaup's arrowtooth eel</name>
    <dbReference type="NCBI Taxonomy" id="118154"/>
    <lineage>
        <taxon>Eukaryota</taxon>
        <taxon>Metazoa</taxon>
        <taxon>Chordata</taxon>
        <taxon>Craniata</taxon>
        <taxon>Vertebrata</taxon>
        <taxon>Euteleostomi</taxon>
        <taxon>Actinopterygii</taxon>
        <taxon>Neopterygii</taxon>
        <taxon>Teleostei</taxon>
        <taxon>Anguilliformes</taxon>
        <taxon>Synaphobranchidae</taxon>
        <taxon>Synaphobranchus</taxon>
    </lineage>
</organism>
<sequence length="122" mass="13231">MQSAILSAVVHRSQGSFGAVLDLGYLRIPVHDIALADQGLGYLSYFCSLSGSGPTVTAAKTSPIWHHAGMVIKRLHGGLARQRRSQRLKTFDKHKDSRQEAASSPFRIAGPRVRGRDPGPDL</sequence>
<accession>A0A9Q1IYZ9</accession>
<name>A0A9Q1IYZ9_SYNKA</name>
<comment type="caution">
    <text evidence="2">The sequence shown here is derived from an EMBL/GenBank/DDBJ whole genome shotgun (WGS) entry which is preliminary data.</text>
</comment>
<dbReference type="EMBL" id="JAINUF010000005">
    <property type="protein sequence ID" value="KAJ8361004.1"/>
    <property type="molecule type" value="Genomic_DNA"/>
</dbReference>
<feature type="region of interest" description="Disordered" evidence="1">
    <location>
        <begin position="79"/>
        <end position="122"/>
    </location>
</feature>
<evidence type="ECO:0000313" key="2">
    <source>
        <dbReference type="EMBL" id="KAJ8361004.1"/>
    </source>
</evidence>
<proteinExistence type="predicted"/>